<evidence type="ECO:0000259" key="4">
    <source>
        <dbReference type="Pfam" id="PF17482"/>
    </source>
</evidence>
<gene>
    <name evidence="6" type="ORF">EV213_12269</name>
</gene>
<dbReference type="Pfam" id="PF17482">
    <property type="entry name" value="Phage_sheath_1C"/>
    <property type="match status" value="1"/>
</dbReference>
<dbReference type="Pfam" id="PF04984">
    <property type="entry name" value="Phage_sheath_1"/>
    <property type="match status" value="1"/>
</dbReference>
<dbReference type="Gene3D" id="3.30.1370.220">
    <property type="match status" value="1"/>
</dbReference>
<comment type="similarity">
    <text evidence="1">Belongs to the myoviridae tail sheath protein family.</text>
</comment>
<dbReference type="InterPro" id="IPR054564">
    <property type="entry name" value="Gp18_domIII_N"/>
</dbReference>
<reference evidence="6 7" key="1">
    <citation type="submission" date="2019-03" db="EMBL/GenBank/DDBJ databases">
        <title>Genomic Encyclopedia of Type Strains, Phase IV (KMG-IV): sequencing the most valuable type-strain genomes for metagenomic binning, comparative biology and taxonomic classification.</title>
        <authorList>
            <person name="Goeker M."/>
        </authorList>
    </citation>
    <scope>NUCLEOTIDE SEQUENCE [LARGE SCALE GENOMIC DNA]</scope>
    <source>
        <strain evidence="6 7">DSM 28697</strain>
    </source>
</reference>
<dbReference type="AlphaFoldDB" id="A0A4R6TRH6"/>
<feature type="domain" description="Phage tail sheath protein-like beta-sandwich" evidence="3">
    <location>
        <begin position="93"/>
        <end position="182"/>
    </location>
</feature>
<dbReference type="Gene3D" id="3.30.360.90">
    <property type="match status" value="1"/>
</dbReference>
<dbReference type="InterPro" id="IPR020287">
    <property type="entry name" value="Tail_sheath_C"/>
</dbReference>
<dbReference type="Gene3D" id="3.30.1490.360">
    <property type="match status" value="1"/>
</dbReference>
<proteinExistence type="inferred from homology"/>
<dbReference type="Pfam" id="PF17481">
    <property type="entry name" value="Phage_sheath_domII"/>
    <property type="match status" value="1"/>
</dbReference>
<evidence type="ECO:0000313" key="6">
    <source>
        <dbReference type="EMBL" id="TDQ35282.1"/>
    </source>
</evidence>
<dbReference type="RefSeq" id="WP_133581989.1">
    <property type="nucleotide sequence ID" value="NZ_SNYJ01000022.1"/>
</dbReference>
<evidence type="ECO:0000259" key="3">
    <source>
        <dbReference type="Pfam" id="PF17481"/>
    </source>
</evidence>
<feature type="domain" description="Tail sheath protein Gp18-like" evidence="5">
    <location>
        <begin position="33"/>
        <end position="90"/>
    </location>
</feature>
<organism evidence="6 7">
    <name type="scientific">Aureibacillus halotolerans</name>
    <dbReference type="NCBI Taxonomy" id="1508390"/>
    <lineage>
        <taxon>Bacteria</taxon>
        <taxon>Bacillati</taxon>
        <taxon>Bacillota</taxon>
        <taxon>Bacilli</taxon>
        <taxon>Bacillales</taxon>
        <taxon>Bacillaceae</taxon>
        <taxon>Aureibacillus</taxon>
    </lineage>
</organism>
<keyword evidence="7" id="KW-1185">Reference proteome</keyword>
<sequence>MAGGTFTGYNKTRPGLYMNFVSAAQNRIATGERGTVLLPLELDWGAPDQLITIETEQDFASKLGYNMTDERVFPVKEAKKRALTVLVSRLNGDGVKASGSWGEGSTATAKHPGIRGNAIRVSVGPNIVDETSKDVRTYVDAALVDEQTISSPSDIKPNDWADFAFTALPADTAGTQLEGGTNSTVTNQSYVEFLATAEKEFFDVVGFPVNDDAAKEMFVSFIKRMRDQEGKRIVGVVPRYSADHEGIINVANAVEIDGRQLTPLEAVYWVAGASAGAQITDSNTYAVYDGATDAVPRMINSEIVAALKSGEFIFVNDGDRIKVEQDINSLVNPREKQNDRFKKNRVIRVLDAISNDFRREFSTNYIGKVDNNGDGQTNLKAGMVGYMKVFQGEGAIQNFVPDDVFIDPVNSVGDQVVAGIAVQPVDSMEKIYITVEVI</sequence>
<dbReference type="Gene3D" id="3.40.50.11790">
    <property type="match status" value="1"/>
</dbReference>
<evidence type="ECO:0000259" key="2">
    <source>
        <dbReference type="Pfam" id="PF04984"/>
    </source>
</evidence>
<feature type="domain" description="Tail sheath protein subtilisin-like" evidence="2">
    <location>
        <begin position="184"/>
        <end position="329"/>
    </location>
</feature>
<comment type="caution">
    <text evidence="6">The sequence shown here is derived from an EMBL/GenBank/DDBJ whole genome shotgun (WGS) entry which is preliminary data.</text>
</comment>
<dbReference type="EMBL" id="SNYJ01000022">
    <property type="protein sequence ID" value="TDQ35282.1"/>
    <property type="molecule type" value="Genomic_DNA"/>
</dbReference>
<dbReference type="OrthoDB" id="89060at2"/>
<dbReference type="InterPro" id="IPR035089">
    <property type="entry name" value="Phage_sheath_subtilisin"/>
</dbReference>
<dbReference type="Pfam" id="PF22671">
    <property type="entry name" value="Gp18_domIII_N"/>
    <property type="match status" value="1"/>
</dbReference>
<accession>A0A4R6TRH6</accession>
<feature type="domain" description="Tail sheath protein C-terminal" evidence="4">
    <location>
        <begin position="337"/>
        <end position="437"/>
    </location>
</feature>
<name>A0A4R6TRH6_9BACI</name>
<dbReference type="Proteomes" id="UP000295632">
    <property type="component" value="Unassembled WGS sequence"/>
</dbReference>
<evidence type="ECO:0000256" key="1">
    <source>
        <dbReference type="ARBA" id="ARBA00008005"/>
    </source>
</evidence>
<protein>
    <submittedName>
        <fullName evidence="6">Tail sheath protein</fullName>
    </submittedName>
</protein>
<evidence type="ECO:0000313" key="7">
    <source>
        <dbReference type="Proteomes" id="UP000295632"/>
    </source>
</evidence>
<dbReference type="Gene3D" id="2.60.40.4290">
    <property type="match status" value="1"/>
</dbReference>
<dbReference type="InterPro" id="IPR035326">
    <property type="entry name" value="Beta_sandwich_Seath"/>
</dbReference>
<evidence type="ECO:0000259" key="5">
    <source>
        <dbReference type="Pfam" id="PF22671"/>
    </source>
</evidence>